<comment type="cofactor">
    <cofactor evidence="1">
        <name>[4Fe-4S] cluster</name>
        <dbReference type="ChEBI" id="CHEBI:49883"/>
    </cofactor>
</comment>
<dbReference type="InterPro" id="IPR007197">
    <property type="entry name" value="rSAM"/>
</dbReference>
<dbReference type="PANTHER" id="PTHR43409">
    <property type="entry name" value="ANAEROBIC MAGNESIUM-PROTOPORPHYRIN IX MONOMETHYL ESTER CYCLASE-RELATED"/>
    <property type="match status" value="1"/>
</dbReference>
<dbReference type="GO" id="GO:0005829">
    <property type="term" value="C:cytosol"/>
    <property type="evidence" value="ECO:0007669"/>
    <property type="project" value="TreeGrafter"/>
</dbReference>
<accession>A0A419F2N5</accession>
<protein>
    <submittedName>
        <fullName evidence="10">Radical SAM protein</fullName>
    </submittedName>
</protein>
<dbReference type="Proteomes" id="UP000285961">
    <property type="component" value="Unassembled WGS sequence"/>
</dbReference>
<dbReference type="InterPro" id="IPR023404">
    <property type="entry name" value="rSAM_horseshoe"/>
</dbReference>
<dbReference type="GO" id="GO:0031419">
    <property type="term" value="F:cobalamin binding"/>
    <property type="evidence" value="ECO:0007669"/>
    <property type="project" value="InterPro"/>
</dbReference>
<evidence type="ECO:0000256" key="1">
    <source>
        <dbReference type="ARBA" id="ARBA00001966"/>
    </source>
</evidence>
<dbReference type="PANTHER" id="PTHR43409:SF7">
    <property type="entry name" value="BLL1977 PROTEIN"/>
    <property type="match status" value="1"/>
</dbReference>
<evidence type="ECO:0000313" key="11">
    <source>
        <dbReference type="Proteomes" id="UP000285961"/>
    </source>
</evidence>
<dbReference type="PROSITE" id="PS51918">
    <property type="entry name" value="RADICAL_SAM"/>
    <property type="match status" value="1"/>
</dbReference>
<dbReference type="Pfam" id="PF02310">
    <property type="entry name" value="B12-binding"/>
    <property type="match status" value="1"/>
</dbReference>
<dbReference type="SUPFAM" id="SSF102114">
    <property type="entry name" value="Radical SAM enzymes"/>
    <property type="match status" value="1"/>
</dbReference>
<organism evidence="10 11">
    <name type="scientific">Candidatus Abyssobacteria bacterium SURF_17</name>
    <dbReference type="NCBI Taxonomy" id="2093361"/>
    <lineage>
        <taxon>Bacteria</taxon>
        <taxon>Pseudomonadati</taxon>
        <taxon>Candidatus Hydrogenedentota</taxon>
        <taxon>Candidatus Abyssobacteria</taxon>
    </lineage>
</organism>
<evidence type="ECO:0000256" key="2">
    <source>
        <dbReference type="ARBA" id="ARBA00022603"/>
    </source>
</evidence>
<dbReference type="InterPro" id="IPR058240">
    <property type="entry name" value="rSAM_sf"/>
</dbReference>
<keyword evidence="6" id="KW-0408">Iron</keyword>
<proteinExistence type="predicted"/>
<dbReference type="SFLD" id="SFLDG01123">
    <property type="entry name" value="methyltransferase_(Class_B)"/>
    <property type="match status" value="1"/>
</dbReference>
<name>A0A419F2N5_9BACT</name>
<keyword evidence="5" id="KW-0479">Metal-binding</keyword>
<evidence type="ECO:0000256" key="3">
    <source>
        <dbReference type="ARBA" id="ARBA00022679"/>
    </source>
</evidence>
<dbReference type="InterPro" id="IPR006638">
    <property type="entry name" value="Elp3/MiaA/NifB-like_rSAM"/>
</dbReference>
<keyword evidence="3" id="KW-0808">Transferase</keyword>
<dbReference type="PROSITE" id="PS51332">
    <property type="entry name" value="B12_BINDING"/>
    <property type="match status" value="1"/>
</dbReference>
<dbReference type="Gene3D" id="3.80.30.20">
    <property type="entry name" value="tm_1862 like domain"/>
    <property type="match status" value="1"/>
</dbReference>
<dbReference type="InterPro" id="IPR034466">
    <property type="entry name" value="Methyltransferase_Class_B"/>
</dbReference>
<dbReference type="AlphaFoldDB" id="A0A419F2N5"/>
<evidence type="ECO:0000256" key="4">
    <source>
        <dbReference type="ARBA" id="ARBA00022691"/>
    </source>
</evidence>
<feature type="domain" description="B12-binding" evidence="8">
    <location>
        <begin position="2"/>
        <end position="133"/>
    </location>
</feature>
<gene>
    <name evidence="10" type="ORF">C4532_05825</name>
</gene>
<dbReference type="SFLD" id="SFLDS00029">
    <property type="entry name" value="Radical_SAM"/>
    <property type="match status" value="1"/>
</dbReference>
<evidence type="ECO:0000256" key="5">
    <source>
        <dbReference type="ARBA" id="ARBA00022723"/>
    </source>
</evidence>
<dbReference type="CDD" id="cd01335">
    <property type="entry name" value="Radical_SAM"/>
    <property type="match status" value="1"/>
</dbReference>
<dbReference type="SMART" id="SM00729">
    <property type="entry name" value="Elp3"/>
    <property type="match status" value="1"/>
</dbReference>
<dbReference type="InterPro" id="IPR036724">
    <property type="entry name" value="Cobalamin-bd_sf"/>
</dbReference>
<sequence length="492" mass="55357">MRISLLSIQSRYSGLPNLGLLSIAAVLEQAGHNVQVLDPKPGHEREAVKAAAEYDPRIVGLSFMTAGYSNARNAVLELRRILPRALLCCGGPHTTALPEQTLKDFGADFVVIGEGELTMLEVCNRLERKASIDDVAGLGIMRDERFVRNRARELIRDLDSLPLPARHLVHFEKFLQPPGMLRGYLMGRCATIMASRGCPHECIYCASKVMFGRTVRQRSVENVIAEVDHLVEQYRILGLWFPDDTFTLNRRWVLEFCVALRERHPQLVWGAQARVNSVDHELLHEMRRAGCVQLDFGVESGSQEVLAALKKKARPAQAIEAFALCRKVGIRPLATFMIGNPGEGREEIKESMKLAKRLHANHVQFCIATPLPGTELLEMAIRNNWLDGPLDFSRDWDVRKSRQPVMAIHFSPHELLRIQARLQNRFLLPNYAGYLKDARFLWKLLSSVARYPDVFAGGIALFLRTGKLNALVEGVFQSYEHAVWEGSHASGD</sequence>
<dbReference type="SFLD" id="SFLDG01082">
    <property type="entry name" value="B12-binding_domain_containing"/>
    <property type="match status" value="1"/>
</dbReference>
<evidence type="ECO:0000256" key="6">
    <source>
        <dbReference type="ARBA" id="ARBA00023004"/>
    </source>
</evidence>
<dbReference type="CDD" id="cd02068">
    <property type="entry name" value="radical_SAM_B12_BD"/>
    <property type="match status" value="1"/>
</dbReference>
<comment type="caution">
    <text evidence="10">The sequence shown here is derived from an EMBL/GenBank/DDBJ whole genome shotgun (WGS) entry which is preliminary data.</text>
</comment>
<dbReference type="GO" id="GO:0046872">
    <property type="term" value="F:metal ion binding"/>
    <property type="evidence" value="ECO:0007669"/>
    <property type="project" value="UniProtKB-KW"/>
</dbReference>
<dbReference type="EMBL" id="QZKI01000043">
    <property type="protein sequence ID" value="RJP72584.1"/>
    <property type="molecule type" value="Genomic_DNA"/>
</dbReference>
<dbReference type="Gene3D" id="3.40.50.280">
    <property type="entry name" value="Cobalamin-binding domain"/>
    <property type="match status" value="1"/>
</dbReference>
<dbReference type="GO" id="GO:0051539">
    <property type="term" value="F:4 iron, 4 sulfur cluster binding"/>
    <property type="evidence" value="ECO:0007669"/>
    <property type="project" value="UniProtKB-KW"/>
</dbReference>
<dbReference type="Pfam" id="PF04055">
    <property type="entry name" value="Radical_SAM"/>
    <property type="match status" value="1"/>
</dbReference>
<dbReference type="GO" id="GO:0003824">
    <property type="term" value="F:catalytic activity"/>
    <property type="evidence" value="ECO:0007669"/>
    <property type="project" value="InterPro"/>
</dbReference>
<evidence type="ECO:0000313" key="10">
    <source>
        <dbReference type="EMBL" id="RJP72584.1"/>
    </source>
</evidence>
<evidence type="ECO:0000256" key="7">
    <source>
        <dbReference type="ARBA" id="ARBA00023014"/>
    </source>
</evidence>
<evidence type="ECO:0000259" key="9">
    <source>
        <dbReference type="PROSITE" id="PS51918"/>
    </source>
</evidence>
<evidence type="ECO:0000259" key="8">
    <source>
        <dbReference type="PROSITE" id="PS51332"/>
    </source>
</evidence>
<keyword evidence="2" id="KW-0489">Methyltransferase</keyword>
<feature type="domain" description="Radical SAM core" evidence="9">
    <location>
        <begin position="184"/>
        <end position="411"/>
    </location>
</feature>
<dbReference type="InterPro" id="IPR006158">
    <property type="entry name" value="Cobalamin-bd"/>
</dbReference>
<keyword evidence="7" id="KW-0411">Iron-sulfur</keyword>
<dbReference type="SUPFAM" id="SSF52242">
    <property type="entry name" value="Cobalamin (vitamin B12)-binding domain"/>
    <property type="match status" value="1"/>
</dbReference>
<dbReference type="InterPro" id="IPR051198">
    <property type="entry name" value="BchE-like"/>
</dbReference>
<reference evidence="10 11" key="1">
    <citation type="journal article" date="2017" name="ISME J.">
        <title>Energy and carbon metabolisms in a deep terrestrial subsurface fluid microbial community.</title>
        <authorList>
            <person name="Momper L."/>
            <person name="Jungbluth S.P."/>
            <person name="Lee M.D."/>
            <person name="Amend J.P."/>
        </authorList>
    </citation>
    <scope>NUCLEOTIDE SEQUENCE [LARGE SCALE GENOMIC DNA]</scope>
    <source>
        <strain evidence="10">SURF_17</strain>
    </source>
</reference>
<keyword evidence="4" id="KW-0949">S-adenosyl-L-methionine</keyword>